<evidence type="ECO:0008006" key="3">
    <source>
        <dbReference type="Google" id="ProtNLM"/>
    </source>
</evidence>
<organism evidence="1 2">
    <name type="scientific">Bugula neritina</name>
    <name type="common">Brown bryozoan</name>
    <name type="synonym">Sertularia neritina</name>
    <dbReference type="NCBI Taxonomy" id="10212"/>
    <lineage>
        <taxon>Eukaryota</taxon>
        <taxon>Metazoa</taxon>
        <taxon>Spiralia</taxon>
        <taxon>Lophotrochozoa</taxon>
        <taxon>Bryozoa</taxon>
        <taxon>Gymnolaemata</taxon>
        <taxon>Cheilostomatida</taxon>
        <taxon>Flustrina</taxon>
        <taxon>Buguloidea</taxon>
        <taxon>Bugulidae</taxon>
        <taxon>Bugula</taxon>
    </lineage>
</organism>
<dbReference type="PANTHER" id="PTHR33198:SF19">
    <property type="entry name" value="CCHC-TYPE DOMAIN-CONTAINING PROTEIN"/>
    <property type="match status" value="1"/>
</dbReference>
<dbReference type="Proteomes" id="UP000593567">
    <property type="component" value="Unassembled WGS sequence"/>
</dbReference>
<proteinExistence type="predicted"/>
<dbReference type="EMBL" id="VXIV02002054">
    <property type="protein sequence ID" value="KAF6027663.1"/>
    <property type="molecule type" value="Genomic_DNA"/>
</dbReference>
<accession>A0A7J7JP39</accession>
<sequence>MQRLESYFLIHKTDADLEKHVLIMGLSESQYEILTDLVSPEKSQYDSYNNLVQQLKRHYGTVTNEMVERVKLREVKRSPNKSVTDFVAKLRAQARSCEFGNVLIA</sequence>
<protein>
    <recommendedName>
        <fullName evidence="3">Retrotransposon gag domain-containing protein</fullName>
    </recommendedName>
</protein>
<dbReference type="PANTHER" id="PTHR33198">
    <property type="entry name" value="ANK_REP_REGION DOMAIN-CONTAINING PROTEIN-RELATED"/>
    <property type="match status" value="1"/>
</dbReference>
<gene>
    <name evidence="1" type="ORF">EB796_014031</name>
</gene>
<reference evidence="1" key="1">
    <citation type="submission" date="2020-06" db="EMBL/GenBank/DDBJ databases">
        <title>Draft genome of Bugula neritina, a colonial animal packing powerful symbionts and potential medicines.</title>
        <authorList>
            <person name="Rayko M."/>
        </authorList>
    </citation>
    <scope>NUCLEOTIDE SEQUENCE [LARGE SCALE GENOMIC DNA]</scope>
    <source>
        <strain evidence="1">Kwan_BN1</strain>
    </source>
</reference>
<name>A0A7J7JP39_BUGNE</name>
<evidence type="ECO:0000313" key="1">
    <source>
        <dbReference type="EMBL" id="KAF6027663.1"/>
    </source>
</evidence>
<keyword evidence="2" id="KW-1185">Reference proteome</keyword>
<dbReference type="OrthoDB" id="10064127at2759"/>
<evidence type="ECO:0000313" key="2">
    <source>
        <dbReference type="Proteomes" id="UP000593567"/>
    </source>
</evidence>
<comment type="caution">
    <text evidence="1">The sequence shown here is derived from an EMBL/GenBank/DDBJ whole genome shotgun (WGS) entry which is preliminary data.</text>
</comment>
<dbReference type="AlphaFoldDB" id="A0A7J7JP39"/>